<dbReference type="Proteomes" id="UP001589702">
    <property type="component" value="Unassembled WGS sequence"/>
</dbReference>
<gene>
    <name evidence="3" type="ORF">ACFFP1_11980</name>
</gene>
<dbReference type="PROSITE" id="PS51898">
    <property type="entry name" value="TYR_RECOMBINASE"/>
    <property type="match status" value="1"/>
</dbReference>
<evidence type="ECO:0000313" key="4">
    <source>
        <dbReference type="Proteomes" id="UP001589702"/>
    </source>
</evidence>
<dbReference type="RefSeq" id="WP_234752567.1">
    <property type="nucleotide sequence ID" value="NZ_BAAAWN010000001.1"/>
</dbReference>
<protein>
    <submittedName>
        <fullName evidence="3">Tyrosine-type recombinase/integrase</fullName>
    </submittedName>
</protein>
<accession>A0ABV5XZQ6</accession>
<evidence type="ECO:0000313" key="3">
    <source>
        <dbReference type="EMBL" id="MFB9820213.1"/>
    </source>
</evidence>
<proteinExistence type="predicted"/>
<reference evidence="3 4" key="1">
    <citation type="submission" date="2024-09" db="EMBL/GenBank/DDBJ databases">
        <authorList>
            <person name="Sun Q."/>
            <person name="Mori K."/>
        </authorList>
    </citation>
    <scope>NUCLEOTIDE SEQUENCE [LARGE SCALE GENOMIC DNA]</scope>
    <source>
        <strain evidence="3 4">JCM 1334</strain>
    </source>
</reference>
<dbReference type="Pfam" id="PF00589">
    <property type="entry name" value="Phage_integrase"/>
    <property type="match status" value="1"/>
</dbReference>
<dbReference type="PANTHER" id="PTHR30349:SF64">
    <property type="entry name" value="PROPHAGE INTEGRASE INTD-RELATED"/>
    <property type="match status" value="1"/>
</dbReference>
<dbReference type="InterPro" id="IPR013762">
    <property type="entry name" value="Integrase-like_cat_sf"/>
</dbReference>
<dbReference type="InterPro" id="IPR011010">
    <property type="entry name" value="DNA_brk_join_enz"/>
</dbReference>
<sequence length="638" mass="70629">MMLPAPVNTNATDPPAALLASYAAHLALTRRGNTAYTTAAKTFVARWPHVQDWALRPLHLQLTANNATKPFVTFLMVSGRLRPDYDYLLARKFSSLWREVIGTGLETDLARFRTAAGELGFSDRVASALASQVIARLLIHTGRILDILTDADVDELEKACHERQDRTGRSARSYRGLLQSTRQILFHQGVLPPPATRPAPRLPFDKRMAAVPSPLHEVLVRYLQRKSVTCVPATVSGIATRLAHFGRVISELDPTLTGPDGLERCRHIEPYLIALSLAENTKSGGTLSIAEQSRRVNTVANFLTEITEWGWPDAPTRRLLFRSDIPRLPRPLPRYLPPDADRTLSAELVRSPNRLTADALLLQRAAGLRIGELLDLEMDCVHEVPGQGSWLKVPLGKLATERMVPLDDDALEVLDRISITRSPGRPIPHPRTGRPADFLFTHHGHRLGQNALRTELARAGQTAGLGHITTHQLRHTYATALINAGVSLQALMALLGHVSAEMSLRYGRLFDSTVRTEYERALDMAKARIGPLPTGRRTLPLVDITNGDWRETPMIKARMAGGYCLRAPAQEACPYANICEHCPSYRTDNTHLPVLTAQRHDAEILARDAAARGWSSEAQRHQKLVEQLDILISEAHTG</sequence>
<dbReference type="PANTHER" id="PTHR30349">
    <property type="entry name" value="PHAGE INTEGRASE-RELATED"/>
    <property type="match status" value="1"/>
</dbReference>
<feature type="domain" description="Tyr recombinase" evidence="2">
    <location>
        <begin position="327"/>
        <end position="519"/>
    </location>
</feature>
<organism evidence="3 4">
    <name type="scientific">Arthrobacter ramosus</name>
    <dbReference type="NCBI Taxonomy" id="1672"/>
    <lineage>
        <taxon>Bacteria</taxon>
        <taxon>Bacillati</taxon>
        <taxon>Actinomycetota</taxon>
        <taxon>Actinomycetes</taxon>
        <taxon>Micrococcales</taxon>
        <taxon>Micrococcaceae</taxon>
        <taxon>Arthrobacter</taxon>
    </lineage>
</organism>
<evidence type="ECO:0000259" key="2">
    <source>
        <dbReference type="PROSITE" id="PS51898"/>
    </source>
</evidence>
<dbReference type="SUPFAM" id="SSF56349">
    <property type="entry name" value="DNA breaking-rejoining enzymes"/>
    <property type="match status" value="1"/>
</dbReference>
<evidence type="ECO:0000256" key="1">
    <source>
        <dbReference type="ARBA" id="ARBA00023172"/>
    </source>
</evidence>
<comment type="caution">
    <text evidence="3">The sequence shown here is derived from an EMBL/GenBank/DDBJ whole genome shotgun (WGS) entry which is preliminary data.</text>
</comment>
<dbReference type="EMBL" id="JBHMBC010000017">
    <property type="protein sequence ID" value="MFB9820213.1"/>
    <property type="molecule type" value="Genomic_DNA"/>
</dbReference>
<dbReference type="Gene3D" id="1.10.443.10">
    <property type="entry name" value="Intergrase catalytic core"/>
    <property type="match status" value="1"/>
</dbReference>
<keyword evidence="1" id="KW-0233">DNA recombination</keyword>
<keyword evidence="4" id="KW-1185">Reference proteome</keyword>
<dbReference type="InterPro" id="IPR002104">
    <property type="entry name" value="Integrase_catalytic"/>
</dbReference>
<name>A0ABV5XZQ6_ARTRM</name>
<dbReference type="CDD" id="cd00397">
    <property type="entry name" value="DNA_BRE_C"/>
    <property type="match status" value="1"/>
</dbReference>
<dbReference type="InterPro" id="IPR050090">
    <property type="entry name" value="Tyrosine_recombinase_XerCD"/>
</dbReference>